<dbReference type="RefSeq" id="WP_259199665.1">
    <property type="nucleotide sequence ID" value="NZ_JANUXY010000004.1"/>
</dbReference>
<organism evidence="1 2">
    <name type="scientific">Staphylococcus americanisciuri</name>
    <dbReference type="NCBI Taxonomy" id="2973940"/>
    <lineage>
        <taxon>Bacteria</taxon>
        <taxon>Bacillati</taxon>
        <taxon>Bacillota</taxon>
        <taxon>Bacilli</taxon>
        <taxon>Bacillales</taxon>
        <taxon>Staphylococcaceae</taxon>
        <taxon>Staphylococcus</taxon>
    </lineage>
</organism>
<keyword evidence="2" id="KW-1185">Reference proteome</keyword>
<dbReference type="Proteomes" id="UP001205609">
    <property type="component" value="Unassembled WGS sequence"/>
</dbReference>
<comment type="caution">
    <text evidence="1">The sequence shown here is derived from an EMBL/GenBank/DDBJ whole genome shotgun (WGS) entry which is preliminary data.</text>
</comment>
<reference evidence="1 2" key="1">
    <citation type="journal article" date="2023" name="Int. J. Syst. Evol. Microbiol.">
        <title>Streptococcus sciuri sp. nov., Staphylococcus marylandisciuri sp. nov. and Staphylococcus americanisciuri sp. nov., isolated from faeces of eastern grey squirrel (Sciurus carolinensis).</title>
        <authorList>
            <person name="Volokhov D.V."/>
            <person name="Zagorodnyaya T.A."/>
            <person name="Furtak V.A."/>
            <person name="Nattanmai G."/>
            <person name="Randall L."/>
            <person name="Jose S."/>
            <person name="Gao Y."/>
            <person name="Eisenberg T."/>
            <person name="Delmonte P."/>
            <person name="Blom J."/>
            <person name="Mitchell K.K."/>
        </authorList>
    </citation>
    <scope>NUCLEOTIDE SEQUENCE [LARGE SCALE GENOMIC DNA]</scope>
    <source>
        <strain evidence="1 2">GRT3</strain>
    </source>
</reference>
<evidence type="ECO:0000313" key="1">
    <source>
        <dbReference type="EMBL" id="MCS4486362.1"/>
    </source>
</evidence>
<evidence type="ECO:0008006" key="3">
    <source>
        <dbReference type="Google" id="ProtNLM"/>
    </source>
</evidence>
<name>A0ABT2F1X5_9STAP</name>
<protein>
    <recommendedName>
        <fullName evidence="3">Phage protein</fullName>
    </recommendedName>
</protein>
<evidence type="ECO:0000313" key="2">
    <source>
        <dbReference type="Proteomes" id="UP001205609"/>
    </source>
</evidence>
<proteinExistence type="predicted"/>
<accession>A0ABT2F1X5</accession>
<gene>
    <name evidence="1" type="ORF">NXS11_05565</name>
</gene>
<dbReference type="EMBL" id="JANUXY010000004">
    <property type="protein sequence ID" value="MCS4486362.1"/>
    <property type="molecule type" value="Genomic_DNA"/>
</dbReference>
<sequence length="72" mass="8610">MSKYGLLNSYRLYKSDGSKFCLVIPTEAYFSVLGYGPYYKKFDGVYKWSEFEVFKKEHDVYTSEELSKQKYE</sequence>